<evidence type="ECO:0000256" key="6">
    <source>
        <dbReference type="SAM" id="Coils"/>
    </source>
</evidence>
<evidence type="ECO:0000259" key="8">
    <source>
        <dbReference type="Pfam" id="PF02706"/>
    </source>
</evidence>
<dbReference type="Proteomes" id="UP000831485">
    <property type="component" value="Chromosome"/>
</dbReference>
<keyword evidence="6" id="KW-0175">Coiled coil</keyword>
<comment type="subcellular location">
    <subcellularLocation>
        <location evidence="1">Cell membrane</location>
        <topology evidence="1">Multi-pass membrane protein</topology>
    </subcellularLocation>
</comment>
<protein>
    <submittedName>
        <fullName evidence="10">Wzz/FepE/Etk N-terminal domain-containing protein</fullName>
    </submittedName>
</protein>
<feature type="domain" description="Polysaccharide chain length determinant N-terminal" evidence="8">
    <location>
        <begin position="12"/>
        <end position="109"/>
    </location>
</feature>
<keyword evidence="2" id="KW-1003">Cell membrane</keyword>
<keyword evidence="5 7" id="KW-0472">Membrane</keyword>
<evidence type="ECO:0000256" key="2">
    <source>
        <dbReference type="ARBA" id="ARBA00022475"/>
    </source>
</evidence>
<evidence type="ECO:0000256" key="5">
    <source>
        <dbReference type="ARBA" id="ARBA00023136"/>
    </source>
</evidence>
<dbReference type="InterPro" id="IPR032807">
    <property type="entry name" value="GNVR"/>
</dbReference>
<name>A0ABY4LI06_9BACT</name>
<reference evidence="10" key="1">
    <citation type="submission" date="2022-04" db="EMBL/GenBank/DDBJ databases">
        <authorList>
            <person name="Liu G."/>
        </authorList>
    </citation>
    <scope>NUCLEOTIDE SEQUENCE</scope>
    <source>
        <strain evidence="10">RG22</strain>
    </source>
</reference>
<feature type="transmembrane region" description="Helical" evidence="7">
    <location>
        <begin position="348"/>
        <end position="367"/>
    </location>
</feature>
<evidence type="ECO:0000256" key="7">
    <source>
        <dbReference type="SAM" id="Phobius"/>
    </source>
</evidence>
<evidence type="ECO:0000256" key="1">
    <source>
        <dbReference type="ARBA" id="ARBA00004651"/>
    </source>
</evidence>
<feature type="coiled-coil region" evidence="6">
    <location>
        <begin position="182"/>
        <end position="274"/>
    </location>
</feature>
<proteinExistence type="predicted"/>
<evidence type="ECO:0000313" key="10">
    <source>
        <dbReference type="EMBL" id="UPU37621.1"/>
    </source>
</evidence>
<sequence>MSMESHERHEENEIDLLALLQVLVKRKMVLIKICGVAVIASVVYSLTLPNIYTATAKILPPQKEAGVGLSALLGQAGALAGLSVSGLSGGNDLYIGILKSRSVADAVIRAPEIASGFKGKSLEDARGELNAAVKVQAGKDGIIVVSADDKDPKRAALLANAFVDELSKTTVRLNLSKAGTERSFLEKRLELVRKDLVKAEDELKEFSQRNRIIQVESQAKASIEGIARLKAELSNKEVQLSVLRTKQTDQSPEVKSLERAVQHLKHELNVLEGTTVKGSAIPSTGTVPGVGLEYARKLREFKTQEAIYEQLTKQYEVAKISEAKDSSSIQILDEAVVPAKKSKPSRSLIVVMTCAVSFVFSVIVIFVQEYLSKMSDEDRKTFESIRIQAFTVRKQNA</sequence>
<dbReference type="PANTHER" id="PTHR32309">
    <property type="entry name" value="TYROSINE-PROTEIN KINASE"/>
    <property type="match status" value="1"/>
</dbReference>
<keyword evidence="3 7" id="KW-0812">Transmembrane</keyword>
<feature type="transmembrane region" description="Helical" evidence="7">
    <location>
        <begin position="67"/>
        <end position="89"/>
    </location>
</feature>
<feature type="transmembrane region" description="Helical" evidence="7">
    <location>
        <begin position="29"/>
        <end position="47"/>
    </location>
</feature>
<dbReference type="InterPro" id="IPR003856">
    <property type="entry name" value="LPS_length_determ_N"/>
</dbReference>
<gene>
    <name evidence="10" type="ORF">M1B72_07905</name>
</gene>
<dbReference type="RefSeq" id="WP_248647135.1">
    <property type="nucleotide sequence ID" value="NZ_CP096574.1"/>
</dbReference>
<evidence type="ECO:0000256" key="3">
    <source>
        <dbReference type="ARBA" id="ARBA00022692"/>
    </source>
</evidence>
<evidence type="ECO:0000259" key="9">
    <source>
        <dbReference type="Pfam" id="PF13807"/>
    </source>
</evidence>
<dbReference type="InterPro" id="IPR050445">
    <property type="entry name" value="Bact_polysacc_biosynth/exp"/>
</dbReference>
<organism evidence="10 11">
    <name type="scientific">Geomonas paludis</name>
    <dbReference type="NCBI Taxonomy" id="2740185"/>
    <lineage>
        <taxon>Bacteria</taxon>
        <taxon>Pseudomonadati</taxon>
        <taxon>Thermodesulfobacteriota</taxon>
        <taxon>Desulfuromonadia</taxon>
        <taxon>Geobacterales</taxon>
        <taxon>Geobacteraceae</taxon>
        <taxon>Geomonas</taxon>
    </lineage>
</organism>
<keyword evidence="4 7" id="KW-1133">Transmembrane helix</keyword>
<feature type="domain" description="Tyrosine-protein kinase G-rich" evidence="9">
    <location>
        <begin position="298"/>
        <end position="369"/>
    </location>
</feature>
<dbReference type="EMBL" id="CP096574">
    <property type="protein sequence ID" value="UPU37621.1"/>
    <property type="molecule type" value="Genomic_DNA"/>
</dbReference>
<evidence type="ECO:0000256" key="4">
    <source>
        <dbReference type="ARBA" id="ARBA00022989"/>
    </source>
</evidence>
<evidence type="ECO:0000313" key="11">
    <source>
        <dbReference type="Proteomes" id="UP000831485"/>
    </source>
</evidence>
<dbReference type="PANTHER" id="PTHR32309:SF13">
    <property type="entry name" value="FERRIC ENTEROBACTIN TRANSPORT PROTEIN FEPE"/>
    <property type="match status" value="1"/>
</dbReference>
<keyword evidence="11" id="KW-1185">Reference proteome</keyword>
<dbReference type="Pfam" id="PF13807">
    <property type="entry name" value="GNVR"/>
    <property type="match status" value="1"/>
</dbReference>
<accession>A0ABY4LI06</accession>
<dbReference type="Pfam" id="PF02706">
    <property type="entry name" value="Wzz"/>
    <property type="match status" value="1"/>
</dbReference>